<dbReference type="PANTHER" id="PTHR33204:SF18">
    <property type="entry name" value="TRANSCRIPTIONAL REGULATORY PROTEIN"/>
    <property type="match status" value="1"/>
</dbReference>
<dbReference type="RefSeq" id="WP_145857231.1">
    <property type="nucleotide sequence ID" value="NZ_RPFW01000005.1"/>
</dbReference>
<keyword evidence="3" id="KW-0804">Transcription</keyword>
<organism evidence="5 6">
    <name type="scientific">Trebonia kvetii</name>
    <dbReference type="NCBI Taxonomy" id="2480626"/>
    <lineage>
        <taxon>Bacteria</taxon>
        <taxon>Bacillati</taxon>
        <taxon>Actinomycetota</taxon>
        <taxon>Actinomycetes</taxon>
        <taxon>Streptosporangiales</taxon>
        <taxon>Treboniaceae</taxon>
        <taxon>Trebonia</taxon>
    </lineage>
</organism>
<dbReference type="AlphaFoldDB" id="A0A6P2BVJ7"/>
<keyword evidence="6" id="KW-1185">Reference proteome</keyword>
<comment type="caution">
    <text evidence="5">The sequence shown here is derived from an EMBL/GenBank/DDBJ whole genome shotgun (WGS) entry which is preliminary data.</text>
</comment>
<dbReference type="EMBL" id="RPFW01000005">
    <property type="protein sequence ID" value="TVZ02331.1"/>
    <property type="molecule type" value="Genomic_DNA"/>
</dbReference>
<gene>
    <name evidence="5" type="ORF">EAS64_26330</name>
</gene>
<evidence type="ECO:0000256" key="3">
    <source>
        <dbReference type="ARBA" id="ARBA00023163"/>
    </source>
</evidence>
<sequence>MAESELELSPLAEALARVGDRWTLLVVEALLPGPQRFNELLSLIPGIAANILSDRLKRLERDGLLIARPYSQRPPRATYQLTAEGIELTGALRLLAHWGTRHTDTVDAPRHLSCGTPIEARWYCPTCDQLVDHQPHDTHQAHYL</sequence>
<evidence type="ECO:0000313" key="5">
    <source>
        <dbReference type="EMBL" id="TVZ02331.1"/>
    </source>
</evidence>
<reference evidence="5 6" key="1">
    <citation type="submission" date="2018-11" db="EMBL/GenBank/DDBJ databases">
        <title>Trebonia kvetii gen.nov., sp.nov., a novel acidophilic actinobacterium, and proposal of the new actinobacterial family Treboniaceae fam. nov.</title>
        <authorList>
            <person name="Rapoport D."/>
            <person name="Sagova-Mareckova M."/>
            <person name="Sedlacek I."/>
            <person name="Provaznik J."/>
            <person name="Kralova S."/>
            <person name="Pavlinic D."/>
            <person name="Benes V."/>
            <person name="Kopecky J."/>
        </authorList>
    </citation>
    <scope>NUCLEOTIDE SEQUENCE [LARGE SCALE GENOMIC DNA]</scope>
    <source>
        <strain evidence="5 6">15Tr583</strain>
    </source>
</reference>
<dbReference type="Pfam" id="PF01638">
    <property type="entry name" value="HxlR"/>
    <property type="match status" value="1"/>
</dbReference>
<dbReference type="OrthoDB" id="370168at2"/>
<name>A0A6P2BVJ7_9ACTN</name>
<dbReference type="PROSITE" id="PS51118">
    <property type="entry name" value="HTH_HXLR"/>
    <property type="match status" value="1"/>
</dbReference>
<dbReference type="InterPro" id="IPR036390">
    <property type="entry name" value="WH_DNA-bd_sf"/>
</dbReference>
<dbReference type="Gene3D" id="1.10.10.10">
    <property type="entry name" value="Winged helix-like DNA-binding domain superfamily/Winged helix DNA-binding domain"/>
    <property type="match status" value="1"/>
</dbReference>
<dbReference type="InterPro" id="IPR036388">
    <property type="entry name" value="WH-like_DNA-bd_sf"/>
</dbReference>
<keyword evidence="1" id="KW-0805">Transcription regulation</keyword>
<dbReference type="SUPFAM" id="SSF46785">
    <property type="entry name" value="Winged helix' DNA-binding domain"/>
    <property type="match status" value="1"/>
</dbReference>
<dbReference type="GO" id="GO:0003677">
    <property type="term" value="F:DNA binding"/>
    <property type="evidence" value="ECO:0007669"/>
    <property type="project" value="UniProtKB-KW"/>
</dbReference>
<keyword evidence="2" id="KW-0238">DNA-binding</keyword>
<evidence type="ECO:0000256" key="1">
    <source>
        <dbReference type="ARBA" id="ARBA00023015"/>
    </source>
</evidence>
<evidence type="ECO:0000313" key="6">
    <source>
        <dbReference type="Proteomes" id="UP000460272"/>
    </source>
</evidence>
<dbReference type="Proteomes" id="UP000460272">
    <property type="component" value="Unassembled WGS sequence"/>
</dbReference>
<protein>
    <submittedName>
        <fullName evidence="5">Transcriptional regulator</fullName>
    </submittedName>
</protein>
<accession>A0A6P2BVJ7</accession>
<evidence type="ECO:0000256" key="2">
    <source>
        <dbReference type="ARBA" id="ARBA00023125"/>
    </source>
</evidence>
<proteinExistence type="predicted"/>
<dbReference type="PANTHER" id="PTHR33204">
    <property type="entry name" value="TRANSCRIPTIONAL REGULATOR, MARR FAMILY"/>
    <property type="match status" value="1"/>
</dbReference>
<dbReference type="InterPro" id="IPR002577">
    <property type="entry name" value="HTH_HxlR"/>
</dbReference>
<feature type="domain" description="HTH hxlR-type" evidence="4">
    <location>
        <begin position="9"/>
        <end position="107"/>
    </location>
</feature>
<evidence type="ECO:0000259" key="4">
    <source>
        <dbReference type="PROSITE" id="PS51118"/>
    </source>
</evidence>